<dbReference type="InterPro" id="IPR000531">
    <property type="entry name" value="Beta-barrel_TonB"/>
</dbReference>
<protein>
    <submittedName>
        <fullName evidence="19">TonB-dependent receptor</fullName>
    </submittedName>
</protein>
<dbReference type="Gene3D" id="3.55.50.30">
    <property type="match status" value="1"/>
</dbReference>
<dbReference type="InterPro" id="IPR012910">
    <property type="entry name" value="Plug_dom"/>
</dbReference>
<name>A0ABW9AEM4_9BURK</name>
<comment type="subcellular location">
    <subcellularLocation>
        <location evidence="1 14">Cell outer membrane</location>
        <topology evidence="1 14">Multi-pass membrane protein</topology>
    </subcellularLocation>
</comment>
<dbReference type="InterPro" id="IPR037066">
    <property type="entry name" value="Plug_dom_sf"/>
</dbReference>
<keyword evidence="12 19" id="KW-0675">Receptor</keyword>
<evidence type="ECO:0000256" key="13">
    <source>
        <dbReference type="ARBA" id="ARBA00023237"/>
    </source>
</evidence>
<dbReference type="Gene3D" id="2.170.130.10">
    <property type="entry name" value="TonB-dependent receptor, plug domain"/>
    <property type="match status" value="1"/>
</dbReference>
<dbReference type="InterPro" id="IPR039426">
    <property type="entry name" value="TonB-dep_rcpt-like"/>
</dbReference>
<organism evidence="19 20">
    <name type="scientific">Herbaspirillum lusitanum</name>
    <dbReference type="NCBI Taxonomy" id="213312"/>
    <lineage>
        <taxon>Bacteria</taxon>
        <taxon>Pseudomonadati</taxon>
        <taxon>Pseudomonadota</taxon>
        <taxon>Betaproteobacteria</taxon>
        <taxon>Burkholderiales</taxon>
        <taxon>Oxalobacteraceae</taxon>
        <taxon>Herbaspirillum</taxon>
    </lineage>
</organism>
<evidence type="ECO:0000256" key="15">
    <source>
        <dbReference type="PROSITE-ProRule" id="PRU10144"/>
    </source>
</evidence>
<accession>A0ABW9AEM4</accession>
<evidence type="ECO:0000256" key="14">
    <source>
        <dbReference type="PROSITE-ProRule" id="PRU01360"/>
    </source>
</evidence>
<dbReference type="PANTHER" id="PTHR32552:SF82">
    <property type="entry name" value="FCUA PROTEIN"/>
    <property type="match status" value="1"/>
</dbReference>
<dbReference type="PANTHER" id="PTHR32552">
    <property type="entry name" value="FERRICHROME IRON RECEPTOR-RELATED"/>
    <property type="match status" value="1"/>
</dbReference>
<dbReference type="EMBL" id="JAQQFM010000010">
    <property type="protein sequence ID" value="MFL9926782.1"/>
    <property type="molecule type" value="Genomic_DNA"/>
</dbReference>
<evidence type="ECO:0000256" key="3">
    <source>
        <dbReference type="ARBA" id="ARBA00022448"/>
    </source>
</evidence>
<evidence type="ECO:0000256" key="10">
    <source>
        <dbReference type="ARBA" id="ARBA00023077"/>
    </source>
</evidence>
<dbReference type="InterPro" id="IPR010917">
    <property type="entry name" value="TonB_rcpt_CS"/>
</dbReference>
<evidence type="ECO:0000256" key="4">
    <source>
        <dbReference type="ARBA" id="ARBA00022452"/>
    </source>
</evidence>
<dbReference type="InterPro" id="IPR010105">
    <property type="entry name" value="TonB_sidphr_rcpt"/>
</dbReference>
<keyword evidence="6 14" id="KW-0812">Transmembrane</keyword>
<comment type="caution">
    <text evidence="19">The sequence shown here is derived from an EMBL/GenBank/DDBJ whole genome shotgun (WGS) entry which is preliminary data.</text>
</comment>
<keyword evidence="4 14" id="KW-1134">Transmembrane beta strand</keyword>
<keyword evidence="20" id="KW-1185">Reference proteome</keyword>
<evidence type="ECO:0000256" key="6">
    <source>
        <dbReference type="ARBA" id="ARBA00022692"/>
    </source>
</evidence>
<dbReference type="Proteomes" id="UP001629246">
    <property type="component" value="Unassembled WGS sequence"/>
</dbReference>
<evidence type="ECO:0000313" key="20">
    <source>
        <dbReference type="Proteomes" id="UP001629246"/>
    </source>
</evidence>
<evidence type="ECO:0000256" key="2">
    <source>
        <dbReference type="ARBA" id="ARBA00009810"/>
    </source>
</evidence>
<evidence type="ECO:0000256" key="16">
    <source>
        <dbReference type="RuleBase" id="RU003357"/>
    </source>
</evidence>
<gene>
    <name evidence="19" type="ORF">PQR62_21085</name>
</gene>
<feature type="domain" description="Secretin/TonB short N-terminal" evidence="18">
    <location>
        <begin position="74"/>
        <end position="125"/>
    </location>
</feature>
<evidence type="ECO:0000256" key="9">
    <source>
        <dbReference type="ARBA" id="ARBA00023065"/>
    </source>
</evidence>
<dbReference type="NCBIfam" id="TIGR01783">
    <property type="entry name" value="TonB-siderophor"/>
    <property type="match status" value="1"/>
</dbReference>
<keyword evidence="10 16" id="KW-0798">TonB box</keyword>
<keyword evidence="3 14" id="KW-0813">Transport</keyword>
<dbReference type="InterPro" id="IPR036942">
    <property type="entry name" value="Beta-barrel_TonB_sf"/>
</dbReference>
<dbReference type="InterPro" id="IPR011662">
    <property type="entry name" value="Secretin/TonB_short_N"/>
</dbReference>
<keyword evidence="11 14" id="KW-0472">Membrane</keyword>
<proteinExistence type="inferred from homology"/>
<sequence length="815" mass="86527">MLSRKNTGIGRTRSIGGIQLRRLSLAARLICAGVSLTASMSMPAAAQESAVRAYDIPPGPLTPALNSFAQQSGTFLAGDSALTDGKRTRGLRGSYTTREALGLLLEGSGVAAAQRPAGGYVLRAQPAGSTTNDILPTVEVNAATEPSTASVYAGGQVARRSSLGLLGQRDFMETPFNVTSITAATIQNQQARTIGDVVKNDSSVRTIWPDVSYISQFTIRGFPTQTQDMAVNGLYGIVPPQMTGGLEAVERVEILKGPSALLNGMAPTGGVGGNINLVTKRATDTPITQFTASYYSDAQFGAHIDLGRRFGEDNSWGIRFNGAYRDGRTGVNDQSQRASSATVGIDYRNDRLRVSADLGYHEMRTDAPTRIVYTDNANFQIPAAPDNTLSLGQPWYFARSNDTFGMIQGEFDLLPDLSVYAAAGARNNDFLGLYNFVYLQNANGAFRANQYFQPTFSNTKTATAGLKGKFDTGPVRHEFNLSATSLHTDSGVLAPVISTYSSNLYNPGSVAQQSLAPYASSAPKTSESDLDSLAIADTLGLFDQRLLLTLGARQQNVKVRNFSAVTGAQTSLYDRSKVTPAVGLVFKLAPSLSLYGNYIEGLSQGPTATAGTVNSGEVFAPIVSKQYEGGVKYDGGKLAATVGLFQIEQPSGIVNQATNVYGLDGEQRNQGLEINMFGEPGAGVRVLGGVTFIRGLMSKTAGGVNDGKKAVGVPTTQANLGGEWDLPFVPGFTLTGRIIYTSSQYYNVANTQSIPSWTRLDAGARYTATISGKPVVIRASIENLLDKNYWAAASSSFGLARGAPRTLIISTTFDF</sequence>
<dbReference type="PROSITE" id="PS01156">
    <property type="entry name" value="TONB_DEPENDENT_REC_2"/>
    <property type="match status" value="1"/>
</dbReference>
<keyword evidence="8" id="KW-0408">Iron</keyword>
<evidence type="ECO:0000256" key="11">
    <source>
        <dbReference type="ARBA" id="ARBA00023136"/>
    </source>
</evidence>
<keyword evidence="7 17" id="KW-0732">Signal</keyword>
<reference evidence="19 20" key="1">
    <citation type="journal article" date="2024" name="Chem. Sci.">
        <title>Discovery of megapolipeptins by genome mining of a Burkholderiales bacteria collection.</title>
        <authorList>
            <person name="Paulo B.S."/>
            <person name="Recchia M.J.J."/>
            <person name="Lee S."/>
            <person name="Fergusson C.H."/>
            <person name="Romanowski S.B."/>
            <person name="Hernandez A."/>
            <person name="Krull N."/>
            <person name="Liu D.Y."/>
            <person name="Cavanagh H."/>
            <person name="Bos A."/>
            <person name="Gray C.A."/>
            <person name="Murphy B.T."/>
            <person name="Linington R.G."/>
            <person name="Eustaquio A.S."/>
        </authorList>
    </citation>
    <scope>NUCLEOTIDE SEQUENCE [LARGE SCALE GENOMIC DNA]</scope>
    <source>
        <strain evidence="19 20">RL21-008-BIB-A</strain>
    </source>
</reference>
<feature type="chain" id="PRO_5045813485" evidence="17">
    <location>
        <begin position="47"/>
        <end position="815"/>
    </location>
</feature>
<dbReference type="SUPFAM" id="SSF56935">
    <property type="entry name" value="Porins"/>
    <property type="match status" value="1"/>
</dbReference>
<evidence type="ECO:0000256" key="1">
    <source>
        <dbReference type="ARBA" id="ARBA00004571"/>
    </source>
</evidence>
<evidence type="ECO:0000256" key="17">
    <source>
        <dbReference type="SAM" id="SignalP"/>
    </source>
</evidence>
<comment type="similarity">
    <text evidence="2 14 16">Belongs to the TonB-dependent receptor family.</text>
</comment>
<evidence type="ECO:0000256" key="12">
    <source>
        <dbReference type="ARBA" id="ARBA00023170"/>
    </source>
</evidence>
<dbReference type="Pfam" id="PF00593">
    <property type="entry name" value="TonB_dep_Rec_b-barrel"/>
    <property type="match status" value="1"/>
</dbReference>
<evidence type="ECO:0000256" key="8">
    <source>
        <dbReference type="ARBA" id="ARBA00023004"/>
    </source>
</evidence>
<dbReference type="CDD" id="cd01347">
    <property type="entry name" value="ligand_gated_channel"/>
    <property type="match status" value="1"/>
</dbReference>
<feature type="signal peptide" evidence="17">
    <location>
        <begin position="1"/>
        <end position="46"/>
    </location>
</feature>
<evidence type="ECO:0000256" key="5">
    <source>
        <dbReference type="ARBA" id="ARBA00022496"/>
    </source>
</evidence>
<dbReference type="Pfam" id="PF07715">
    <property type="entry name" value="Plug"/>
    <property type="match status" value="1"/>
</dbReference>
<keyword evidence="5" id="KW-0410">Iron transport</keyword>
<dbReference type="PROSITE" id="PS52016">
    <property type="entry name" value="TONB_DEPENDENT_REC_3"/>
    <property type="match status" value="1"/>
</dbReference>
<evidence type="ECO:0000259" key="18">
    <source>
        <dbReference type="SMART" id="SM00965"/>
    </source>
</evidence>
<dbReference type="RefSeq" id="WP_408160004.1">
    <property type="nucleotide sequence ID" value="NZ_JAQQFM010000010.1"/>
</dbReference>
<evidence type="ECO:0000256" key="7">
    <source>
        <dbReference type="ARBA" id="ARBA00022729"/>
    </source>
</evidence>
<feature type="short sequence motif" description="TonB C-terminal box" evidence="15">
    <location>
        <begin position="798"/>
        <end position="815"/>
    </location>
</feature>
<dbReference type="Gene3D" id="2.40.170.20">
    <property type="entry name" value="TonB-dependent receptor, beta-barrel domain"/>
    <property type="match status" value="1"/>
</dbReference>
<keyword evidence="13 14" id="KW-0998">Cell outer membrane</keyword>
<dbReference type="SMART" id="SM00965">
    <property type="entry name" value="STN"/>
    <property type="match status" value="1"/>
</dbReference>
<keyword evidence="9" id="KW-0406">Ion transport</keyword>
<evidence type="ECO:0000313" key="19">
    <source>
        <dbReference type="EMBL" id="MFL9926782.1"/>
    </source>
</evidence>